<dbReference type="PANTHER" id="PTHR46969:SF1">
    <property type="entry name" value="BIFUNCTIONAL PROTEIN HLDE"/>
    <property type="match status" value="1"/>
</dbReference>
<keyword evidence="2" id="KW-0119">Carbohydrate metabolism</keyword>
<name>A0ABV6QSC9_9ACTN</name>
<dbReference type="RefSeq" id="WP_380052402.1">
    <property type="nucleotide sequence ID" value="NZ_JBHLTC010000035.1"/>
</dbReference>
<dbReference type="Pfam" id="PF01467">
    <property type="entry name" value="CTP_transf_like"/>
    <property type="match status" value="1"/>
</dbReference>
<dbReference type="InterPro" id="IPR029056">
    <property type="entry name" value="Ribokinase-like"/>
</dbReference>
<comment type="caution">
    <text evidence="6">The sequence shown here is derived from an EMBL/GenBank/DDBJ whole genome shotgun (WGS) entry which is preliminary data.</text>
</comment>
<keyword evidence="6" id="KW-0418">Kinase</keyword>
<keyword evidence="6" id="KW-0808">Transferase</keyword>
<protein>
    <submittedName>
        <fullName evidence="6">PfkB family carbohydrate kinase</fullName>
    </submittedName>
</protein>
<dbReference type="Pfam" id="PF00294">
    <property type="entry name" value="PfkB"/>
    <property type="match status" value="1"/>
</dbReference>
<accession>A0ABV6QSC9</accession>
<dbReference type="Gene3D" id="3.40.1190.20">
    <property type="match status" value="1"/>
</dbReference>
<dbReference type="EMBL" id="JBHLTC010000035">
    <property type="protein sequence ID" value="MFC0627521.1"/>
    <property type="molecule type" value="Genomic_DNA"/>
</dbReference>
<evidence type="ECO:0000313" key="6">
    <source>
        <dbReference type="EMBL" id="MFC0627521.1"/>
    </source>
</evidence>
<dbReference type="InterPro" id="IPR014729">
    <property type="entry name" value="Rossmann-like_a/b/a_fold"/>
</dbReference>
<evidence type="ECO:0000256" key="3">
    <source>
        <dbReference type="SAM" id="MobiDB-lite"/>
    </source>
</evidence>
<reference evidence="6 7" key="1">
    <citation type="submission" date="2024-09" db="EMBL/GenBank/DDBJ databases">
        <authorList>
            <person name="Sun Q."/>
            <person name="Mori K."/>
        </authorList>
    </citation>
    <scope>NUCLEOTIDE SEQUENCE [LARGE SCALE GENOMIC DNA]</scope>
    <source>
        <strain evidence="6 7">CGMCC 1.15906</strain>
    </source>
</reference>
<dbReference type="InterPro" id="IPR004821">
    <property type="entry name" value="Cyt_trans-like"/>
</dbReference>
<dbReference type="GO" id="GO:0016301">
    <property type="term" value="F:kinase activity"/>
    <property type="evidence" value="ECO:0007669"/>
    <property type="project" value="UniProtKB-KW"/>
</dbReference>
<dbReference type="Gene3D" id="3.40.50.620">
    <property type="entry name" value="HUPs"/>
    <property type="match status" value="1"/>
</dbReference>
<feature type="region of interest" description="Disordered" evidence="3">
    <location>
        <begin position="291"/>
        <end position="315"/>
    </location>
</feature>
<proteinExistence type="predicted"/>
<feature type="domain" description="Cytidyltransferase-like" evidence="5">
    <location>
        <begin position="334"/>
        <end position="428"/>
    </location>
</feature>
<feature type="domain" description="Carbohydrate kinase PfkB" evidence="4">
    <location>
        <begin position="5"/>
        <end position="280"/>
    </location>
</feature>
<sequence>MTVRVLVIGDVLLDRDINGDVRRICPDAPAPVVEVGTVSERAGGAGLAATLLARDGIDVHLVTAFAEDEPAKRLEALLTEKVTVVPALTASGTRCKTRVRSAGQSLLRLDTDPPADAPGVLTDWDQQAVLDELELADAVLVSDYAGGVLDHEGLRNVLRRWASQRAMVWDPHPRGIGPVPGVTLATPNRAEAMHFAEAGPKDPLDLVATELCARWEAWAVAVTDGGNGVFTAAGGGPPLFTPTPVRYQGDCCGAGDRFAGTAAARLGAGATARDAVAEAVEDTASWLTAGGVAGGSSSGTSSSATPSGGSSSGGADAVDVVRRVRAGGGTVVATGGCFDVLHAGHIASLEAARQLGDALVVLVNSDESVRRLKGDSRPVNSIEDRCRLLRSLRCVDAVEVFEENAPTAALDRLRPDIWAKGGDYTVEMLPETPLVTGWGGRVVLLPYLPGRSTTAVLDHSYGKDYR</sequence>
<evidence type="ECO:0000259" key="4">
    <source>
        <dbReference type="Pfam" id="PF00294"/>
    </source>
</evidence>
<dbReference type="InterPro" id="IPR011611">
    <property type="entry name" value="PfkB_dom"/>
</dbReference>
<dbReference type="SUPFAM" id="SSF53613">
    <property type="entry name" value="Ribokinase-like"/>
    <property type="match status" value="1"/>
</dbReference>
<evidence type="ECO:0000259" key="5">
    <source>
        <dbReference type="Pfam" id="PF01467"/>
    </source>
</evidence>
<dbReference type="Proteomes" id="UP001589890">
    <property type="component" value="Unassembled WGS sequence"/>
</dbReference>
<evidence type="ECO:0000313" key="7">
    <source>
        <dbReference type="Proteomes" id="UP001589890"/>
    </source>
</evidence>
<organism evidence="6 7">
    <name type="scientific">Kribbella deserti</name>
    <dbReference type="NCBI Taxonomy" id="1926257"/>
    <lineage>
        <taxon>Bacteria</taxon>
        <taxon>Bacillati</taxon>
        <taxon>Actinomycetota</taxon>
        <taxon>Actinomycetes</taxon>
        <taxon>Propionibacteriales</taxon>
        <taxon>Kribbellaceae</taxon>
        <taxon>Kribbella</taxon>
    </lineage>
</organism>
<evidence type="ECO:0000256" key="2">
    <source>
        <dbReference type="ARBA" id="ARBA00023277"/>
    </source>
</evidence>
<keyword evidence="7" id="KW-1185">Reference proteome</keyword>
<dbReference type="SUPFAM" id="SSF52374">
    <property type="entry name" value="Nucleotidylyl transferase"/>
    <property type="match status" value="1"/>
</dbReference>
<gene>
    <name evidence="6" type="ORF">ACFFGN_25830</name>
</gene>
<dbReference type="PANTHER" id="PTHR46969">
    <property type="entry name" value="BIFUNCTIONAL PROTEIN HLDE"/>
    <property type="match status" value="1"/>
</dbReference>
<evidence type="ECO:0000256" key="1">
    <source>
        <dbReference type="ARBA" id="ARBA00023268"/>
    </source>
</evidence>
<feature type="compositionally biased region" description="Low complexity" evidence="3">
    <location>
        <begin position="298"/>
        <end position="315"/>
    </location>
</feature>
<keyword evidence="1" id="KW-0511">Multifunctional enzyme</keyword>
<dbReference type="NCBIfam" id="TIGR00125">
    <property type="entry name" value="cyt_tran_rel"/>
    <property type="match status" value="1"/>
</dbReference>